<gene>
    <name evidence="2" type="ORF">GCM10009765_59650</name>
</gene>
<proteinExistence type="predicted"/>
<keyword evidence="1" id="KW-1133">Transmembrane helix</keyword>
<evidence type="ECO:0000313" key="3">
    <source>
        <dbReference type="Proteomes" id="UP001500618"/>
    </source>
</evidence>
<feature type="transmembrane region" description="Helical" evidence="1">
    <location>
        <begin position="20"/>
        <end position="40"/>
    </location>
</feature>
<organism evidence="2 3">
    <name type="scientific">Fodinicola feengrottensis</name>
    <dbReference type="NCBI Taxonomy" id="435914"/>
    <lineage>
        <taxon>Bacteria</taxon>
        <taxon>Bacillati</taxon>
        <taxon>Actinomycetota</taxon>
        <taxon>Actinomycetes</taxon>
        <taxon>Mycobacteriales</taxon>
        <taxon>Fodinicola</taxon>
    </lineage>
</organism>
<feature type="transmembrane region" description="Helical" evidence="1">
    <location>
        <begin position="72"/>
        <end position="94"/>
    </location>
</feature>
<feature type="transmembrane region" description="Helical" evidence="1">
    <location>
        <begin position="177"/>
        <end position="209"/>
    </location>
</feature>
<accession>A0ABN2IC65</accession>
<reference evidence="2 3" key="1">
    <citation type="journal article" date="2019" name="Int. J. Syst. Evol. Microbiol.">
        <title>The Global Catalogue of Microorganisms (GCM) 10K type strain sequencing project: providing services to taxonomists for standard genome sequencing and annotation.</title>
        <authorList>
            <consortium name="The Broad Institute Genomics Platform"/>
            <consortium name="The Broad Institute Genome Sequencing Center for Infectious Disease"/>
            <person name="Wu L."/>
            <person name="Ma J."/>
        </authorList>
    </citation>
    <scope>NUCLEOTIDE SEQUENCE [LARGE SCALE GENOMIC DNA]</scope>
    <source>
        <strain evidence="2 3">JCM 14718</strain>
    </source>
</reference>
<sequence>MVSANYAGWWSRAVALAKQTWQQLALLQLATVAVNLLVVLPGSLLRLWLVSGGVRGSTAIVGVGLVGNGLQLLAGVIQIAVSAIIGLAAVHLVTGAATGQPVTAVSAAQQAMPRFWPMVGWSVLFALMIAFGLVACIVPGLYLAMPFMVLAPVIAYERVNAFARSFDLVHRDFGAAIGVLATIIGVYAVALVLNFVIAGVFSAVAIAVLGSAGTYVAMVLSSIIGSVVSLVIAVFLYPLQTTAYAHLRARREPLSTGQLAAELAR</sequence>
<evidence type="ECO:0000256" key="1">
    <source>
        <dbReference type="SAM" id="Phobius"/>
    </source>
</evidence>
<dbReference type="RefSeq" id="WP_344313610.1">
    <property type="nucleotide sequence ID" value="NZ_BAAANY010000025.1"/>
</dbReference>
<name>A0ABN2IC65_9ACTN</name>
<evidence type="ECO:0008006" key="4">
    <source>
        <dbReference type="Google" id="ProtNLM"/>
    </source>
</evidence>
<feature type="transmembrane region" description="Helical" evidence="1">
    <location>
        <begin position="215"/>
        <end position="239"/>
    </location>
</feature>
<evidence type="ECO:0000313" key="2">
    <source>
        <dbReference type="EMBL" id="GAA1702255.1"/>
    </source>
</evidence>
<keyword evidence="1" id="KW-0812">Transmembrane</keyword>
<dbReference type="EMBL" id="BAAANY010000025">
    <property type="protein sequence ID" value="GAA1702255.1"/>
    <property type="molecule type" value="Genomic_DNA"/>
</dbReference>
<protein>
    <recommendedName>
        <fullName evidence="4">Glycerophosphoryl diester phosphodiesterase membrane domain-containing protein</fullName>
    </recommendedName>
</protein>
<comment type="caution">
    <text evidence="2">The sequence shown here is derived from an EMBL/GenBank/DDBJ whole genome shotgun (WGS) entry which is preliminary data.</text>
</comment>
<feature type="transmembrane region" description="Helical" evidence="1">
    <location>
        <begin position="115"/>
        <end position="134"/>
    </location>
</feature>
<keyword evidence="3" id="KW-1185">Reference proteome</keyword>
<keyword evidence="1" id="KW-0472">Membrane</keyword>
<feature type="transmembrane region" description="Helical" evidence="1">
    <location>
        <begin position="47"/>
        <end position="66"/>
    </location>
</feature>
<dbReference type="Proteomes" id="UP001500618">
    <property type="component" value="Unassembled WGS sequence"/>
</dbReference>